<accession>A0ABY7D9U1</accession>
<keyword evidence="3" id="KW-0687">Ribonucleoprotein</keyword>
<feature type="compositionally biased region" description="Basic and acidic residues" evidence="4">
    <location>
        <begin position="340"/>
        <end position="354"/>
    </location>
</feature>
<feature type="region of interest" description="Disordered" evidence="4">
    <location>
        <begin position="326"/>
        <end position="354"/>
    </location>
</feature>
<keyword evidence="2" id="KW-0689">Ribosomal protein</keyword>
<dbReference type="CDD" id="cd00387">
    <property type="entry name" value="Ribosomal_L7_L12"/>
    <property type="match status" value="1"/>
</dbReference>
<evidence type="ECO:0000256" key="4">
    <source>
        <dbReference type="SAM" id="MobiDB-lite"/>
    </source>
</evidence>
<organism evidence="7 8">
    <name type="scientific">Puccinia triticina</name>
    <dbReference type="NCBI Taxonomy" id="208348"/>
    <lineage>
        <taxon>Eukaryota</taxon>
        <taxon>Fungi</taxon>
        <taxon>Dikarya</taxon>
        <taxon>Basidiomycota</taxon>
        <taxon>Pucciniomycotina</taxon>
        <taxon>Pucciniomycetes</taxon>
        <taxon>Pucciniales</taxon>
        <taxon>Pucciniaceae</taxon>
        <taxon>Puccinia</taxon>
    </lineage>
</organism>
<name>A0ABY7D9U1_9BASI</name>
<dbReference type="Gene3D" id="3.30.1390.10">
    <property type="match status" value="1"/>
</dbReference>
<evidence type="ECO:0000256" key="3">
    <source>
        <dbReference type="ARBA" id="ARBA00023274"/>
    </source>
</evidence>
<comment type="similarity">
    <text evidence="1">Belongs to the bacterial ribosomal protein bL12 family.</text>
</comment>
<dbReference type="PANTHER" id="PTHR45987:SF4">
    <property type="entry name" value="LARGE RIBOSOMAL SUBUNIT PROTEIN BL12M"/>
    <property type="match status" value="1"/>
</dbReference>
<dbReference type="EMBL" id="CP110438">
    <property type="protein sequence ID" value="WAQ93077.1"/>
    <property type="molecule type" value="Genomic_DNA"/>
</dbReference>
<dbReference type="InterPro" id="IPR036235">
    <property type="entry name" value="Ribosomal_bL12_oligo_N_sf"/>
</dbReference>
<reference evidence="7" key="1">
    <citation type="submission" date="2022-10" db="EMBL/GenBank/DDBJ databases">
        <title>Puccinia triticina Genome sequencing and assembly.</title>
        <authorList>
            <person name="Li C."/>
        </authorList>
    </citation>
    <scope>NUCLEOTIDE SEQUENCE</scope>
    <source>
        <strain evidence="7">Pt15</strain>
    </source>
</reference>
<feature type="compositionally biased region" description="Polar residues" evidence="4">
    <location>
        <begin position="55"/>
        <end position="64"/>
    </location>
</feature>
<dbReference type="SUPFAM" id="SSF54736">
    <property type="entry name" value="ClpS-like"/>
    <property type="match status" value="1"/>
</dbReference>
<dbReference type="InterPro" id="IPR013823">
    <property type="entry name" value="Ribosomal_bL12_C"/>
</dbReference>
<evidence type="ECO:0000256" key="2">
    <source>
        <dbReference type="ARBA" id="ARBA00022980"/>
    </source>
</evidence>
<gene>
    <name evidence="7" type="ORF">PtA15_18A134</name>
</gene>
<dbReference type="InterPro" id="IPR000206">
    <property type="entry name" value="Ribosomal_bL12"/>
</dbReference>
<dbReference type="GeneID" id="77805538"/>
<sequence length="425" mass="46193">MRAYLVPWRCAASGFLQPNPGGEACRIWRGGGRGALLKSGSDHKLNRAAFRIQDTQIRRSTSPDQHPPPVASPTIATPTTTHPSPSVSAERRQTLPIHSRNHIELAPESLNFKPLNKKRNIALCGTQGQVTQTLSQELHNRIRKSSLAHPPSSLDFASLLVLDKSNSSASLTHPPTSSTILHLGEEFINRNIERRTPSPWNRSDPHAKFQLYLVVSRITTACCGLSRLSRGPLAQPLYRHIVPKSQSSSTLGTFSFATQAPIPNSTAAQKAPVGATKAGSDAEKIKYTPKIEELVQTISQLSLLEAAELVDALKSRLKITEVAMPVQAASSSGPSSDAGGAKEKKSEPEKPKEKTVFSLTLTQIDATQKAKVIKEVKTIMPNMNLVEAKKFVESLPKQLKENGTKDEIEKLKKALESVGATVKVE</sequence>
<protein>
    <recommendedName>
        <fullName evidence="9">Ribosomal protein L7/L12 C-terminal domain-containing protein</fullName>
    </recommendedName>
</protein>
<dbReference type="RefSeq" id="XP_053028632.1">
    <property type="nucleotide sequence ID" value="XM_053164643.1"/>
</dbReference>
<keyword evidence="8" id="KW-1185">Reference proteome</keyword>
<evidence type="ECO:0008006" key="9">
    <source>
        <dbReference type="Google" id="ProtNLM"/>
    </source>
</evidence>
<dbReference type="HAMAP" id="MF_00368">
    <property type="entry name" value="Ribosomal_bL12"/>
    <property type="match status" value="1"/>
</dbReference>
<evidence type="ECO:0000313" key="7">
    <source>
        <dbReference type="EMBL" id="WAQ93077.1"/>
    </source>
</evidence>
<evidence type="ECO:0000313" key="8">
    <source>
        <dbReference type="Proteomes" id="UP001164743"/>
    </source>
</evidence>
<dbReference type="Pfam" id="PF16320">
    <property type="entry name" value="Ribosomal_L12_N"/>
    <property type="match status" value="1"/>
</dbReference>
<proteinExistence type="inferred from homology"/>
<feature type="region of interest" description="Disordered" evidence="4">
    <location>
        <begin position="55"/>
        <end position="90"/>
    </location>
</feature>
<feature type="compositionally biased region" description="Low complexity" evidence="4">
    <location>
        <begin position="72"/>
        <end position="88"/>
    </location>
</feature>
<dbReference type="InterPro" id="IPR008932">
    <property type="entry name" value="Ribosomal_bL12_oligo"/>
</dbReference>
<dbReference type="Pfam" id="PF00542">
    <property type="entry name" value="Ribosomal_L12"/>
    <property type="match status" value="1"/>
</dbReference>
<evidence type="ECO:0000259" key="6">
    <source>
        <dbReference type="Pfam" id="PF16320"/>
    </source>
</evidence>
<dbReference type="Proteomes" id="UP001164743">
    <property type="component" value="Chromosome 18A"/>
</dbReference>
<feature type="domain" description="Large ribosomal subunit protein bL12 C-terminal" evidence="5">
    <location>
        <begin position="357"/>
        <end position="424"/>
    </location>
</feature>
<evidence type="ECO:0000259" key="5">
    <source>
        <dbReference type="Pfam" id="PF00542"/>
    </source>
</evidence>
<evidence type="ECO:0000256" key="1">
    <source>
        <dbReference type="ARBA" id="ARBA00007197"/>
    </source>
</evidence>
<dbReference type="Gene3D" id="1.20.5.710">
    <property type="entry name" value="Single helix bin"/>
    <property type="match status" value="1"/>
</dbReference>
<dbReference type="PANTHER" id="PTHR45987">
    <property type="entry name" value="39S RIBOSOMAL PROTEIN L12"/>
    <property type="match status" value="1"/>
</dbReference>
<feature type="compositionally biased region" description="Low complexity" evidence="4">
    <location>
        <begin position="328"/>
        <end position="339"/>
    </location>
</feature>
<feature type="domain" description="Large ribosomal subunit protein bL12 oligomerization" evidence="6">
    <location>
        <begin position="290"/>
        <end position="338"/>
    </location>
</feature>
<dbReference type="InterPro" id="IPR014719">
    <property type="entry name" value="Ribosomal_bL12_C/ClpS-like"/>
</dbReference>
<dbReference type="SUPFAM" id="SSF48300">
    <property type="entry name" value="Ribosomal protein L7/12, oligomerisation (N-terminal) domain"/>
    <property type="match status" value="1"/>
</dbReference>